<dbReference type="AlphaFoldDB" id="A0A3S2ZBT0"/>
<keyword evidence="2" id="KW-1185">Reference proteome</keyword>
<dbReference type="Proteomes" id="UP000287447">
    <property type="component" value="Unassembled WGS sequence"/>
</dbReference>
<evidence type="ECO:0008006" key="3">
    <source>
        <dbReference type="Google" id="ProtNLM"/>
    </source>
</evidence>
<evidence type="ECO:0000313" key="1">
    <source>
        <dbReference type="EMBL" id="RVU38957.1"/>
    </source>
</evidence>
<dbReference type="OrthoDB" id="195732at2"/>
<organism evidence="1 2">
    <name type="scientific">Hwanghaeella grinnelliae</name>
    <dbReference type="NCBI Taxonomy" id="2500179"/>
    <lineage>
        <taxon>Bacteria</taxon>
        <taxon>Pseudomonadati</taxon>
        <taxon>Pseudomonadota</taxon>
        <taxon>Alphaproteobacteria</taxon>
        <taxon>Rhodospirillales</taxon>
        <taxon>Rhodospirillaceae</taxon>
        <taxon>Hwanghaeella</taxon>
    </lineage>
</organism>
<reference evidence="2" key="1">
    <citation type="submission" date="2019-01" db="EMBL/GenBank/DDBJ databases">
        <title>Gri0909 isolated from a small marine red alga.</title>
        <authorList>
            <person name="Kim J."/>
            <person name="Jeong S.E."/>
            <person name="Jeon C.O."/>
        </authorList>
    </citation>
    <scope>NUCLEOTIDE SEQUENCE [LARGE SCALE GENOMIC DNA]</scope>
    <source>
        <strain evidence="2">Gri0909</strain>
    </source>
</reference>
<name>A0A3S2ZBT0_9PROT</name>
<dbReference type="SUPFAM" id="SSF53850">
    <property type="entry name" value="Periplasmic binding protein-like II"/>
    <property type="match status" value="1"/>
</dbReference>
<dbReference type="RefSeq" id="WP_127764329.1">
    <property type="nucleotide sequence ID" value="NZ_SADE01000001.1"/>
</dbReference>
<proteinExistence type="predicted"/>
<evidence type="ECO:0000313" key="2">
    <source>
        <dbReference type="Proteomes" id="UP000287447"/>
    </source>
</evidence>
<protein>
    <recommendedName>
        <fullName evidence="3">Transporter substrate-binding domain-containing protein</fullName>
    </recommendedName>
</protein>
<sequence>MIVKTPTVRMRAPEKPATSWGLRWGRAAAIWSVFLTIATAMDGAAHAEEPIVVLHTHDEEIGSDILEESPAVGAMRCIFRRLGRRVDIRRAPRIRNRELLKSGRIDGIFPNLPDPLLDTLAVPTAPFVLERWSYIQLKSSANSARPRDETVGVVLGSNESRLLAQEGGKFFDAIPNMESLVKLLVAERLPFVMVDEWSFESEATAMGYSRDRFRSSIVRYVPLQLYFSKSFVAANPTFISLFNGTIKDCVHGARAVASWEREILLAEARKIIDGAHDELVDRIKRFRTLDALDPLESRVETLAGDDEDWQAALNEDRTSTLMEIVLSNPLSEVLRDVAAEHPTITEIFVTNEDGFIIGLNRLTSDYWQGDENAAEAVLASGAQRHFSNFEYDTSTKRFQVKVSLAIHDGDEGAAPIGMVTIGIDAARLLAGHMH</sequence>
<accession>A0A3S2ZBT0</accession>
<dbReference type="EMBL" id="SADE01000001">
    <property type="protein sequence ID" value="RVU38957.1"/>
    <property type="molecule type" value="Genomic_DNA"/>
</dbReference>
<gene>
    <name evidence="1" type="ORF">EOI86_06750</name>
</gene>
<comment type="caution">
    <text evidence="1">The sequence shown here is derived from an EMBL/GenBank/DDBJ whole genome shotgun (WGS) entry which is preliminary data.</text>
</comment>